<sequence length="80" mass="8797">MTKLPLLACTFIMSTILSPIGAIDVNIPGADSKIPKDAYVNYQTTNPDIEKDVANYVKTLKLTDKANGINKNEIKYLLVL</sequence>
<comment type="caution">
    <text evidence="2">The sequence shown here is derived from an EMBL/GenBank/DDBJ whole genome shotgun (WGS) entry which is preliminary data.</text>
</comment>
<feature type="signal peptide" evidence="1">
    <location>
        <begin position="1"/>
        <end position="21"/>
    </location>
</feature>
<gene>
    <name evidence="2" type="ORF">Q619_VDC00422G0002</name>
</gene>
<evidence type="ECO:0000313" key="2">
    <source>
        <dbReference type="EMBL" id="ETI99742.1"/>
    </source>
</evidence>
<evidence type="ECO:0000313" key="3">
    <source>
        <dbReference type="Proteomes" id="UP000018855"/>
    </source>
</evidence>
<evidence type="ECO:0000256" key="1">
    <source>
        <dbReference type="SAM" id="SignalP"/>
    </source>
</evidence>
<feature type="chain" id="PRO_5039645725" evidence="1">
    <location>
        <begin position="22"/>
        <end position="80"/>
    </location>
</feature>
<reference evidence="2 3" key="1">
    <citation type="submission" date="2013-12" db="EMBL/GenBank/DDBJ databases">
        <title>A Varibaculum cambriense genome reconstructed from a premature infant gut community with otherwise low bacterial novelty that shifts toward anaerobic metabolism during the third week of life.</title>
        <authorList>
            <person name="Brown C.T."/>
            <person name="Sharon I."/>
            <person name="Thomas B.C."/>
            <person name="Castelle C.J."/>
            <person name="Morowitz M.J."/>
            <person name="Banfield J.F."/>
        </authorList>
    </citation>
    <scope>NUCLEOTIDE SEQUENCE [LARGE SCALE GENOMIC DNA]</scope>
    <source>
        <strain evidence="3">DORA_11</strain>
    </source>
</reference>
<organism evidence="2 3">
    <name type="scientific">Veillonella dispar DORA_11</name>
    <dbReference type="NCBI Taxonomy" id="1403949"/>
    <lineage>
        <taxon>Bacteria</taxon>
        <taxon>Bacillati</taxon>
        <taxon>Bacillota</taxon>
        <taxon>Negativicutes</taxon>
        <taxon>Veillonellales</taxon>
        <taxon>Veillonellaceae</taxon>
        <taxon>Veillonella</taxon>
    </lineage>
</organism>
<dbReference type="AlphaFoldDB" id="W1V171"/>
<accession>W1V171</accession>
<dbReference type="Proteomes" id="UP000018855">
    <property type="component" value="Unassembled WGS sequence"/>
</dbReference>
<name>W1V171_9FIRM</name>
<dbReference type="EMBL" id="AZMJ01000422">
    <property type="protein sequence ID" value="ETI99742.1"/>
    <property type="molecule type" value="Genomic_DNA"/>
</dbReference>
<protein>
    <submittedName>
        <fullName evidence="2">Uncharacterized protein</fullName>
    </submittedName>
</protein>
<dbReference type="PATRIC" id="fig|1403949.3.peg.374"/>
<keyword evidence="1" id="KW-0732">Signal</keyword>
<proteinExistence type="predicted"/>